<evidence type="ECO:0000313" key="1">
    <source>
        <dbReference type="EMBL" id="MBE9105346.1"/>
    </source>
</evidence>
<sequence length="74" mass="8610">MDDQDWATQPSPFKGQYLPDYQPLVRWVMPKTSEGLLETYYYNKVGQMVREVFNQSGKKVGVNLIRTDMYKATG</sequence>
<proteinExistence type="predicted"/>
<accession>A0ABR9TY41</accession>
<reference evidence="1 2" key="1">
    <citation type="submission" date="2020-10" db="EMBL/GenBank/DDBJ databases">
        <authorList>
            <person name="Castelo-Branco R."/>
            <person name="Eusebio N."/>
            <person name="Adriana R."/>
            <person name="Vieira A."/>
            <person name="Brugerolle De Fraissinette N."/>
            <person name="Rezende De Castro R."/>
            <person name="Schneider M.P."/>
            <person name="Vasconcelos V."/>
            <person name="Leao P.N."/>
        </authorList>
    </citation>
    <scope>NUCLEOTIDE SEQUENCE [LARGE SCALE GENOMIC DNA]</scope>
    <source>
        <strain evidence="1 2">LEGE 07299</strain>
    </source>
</reference>
<protein>
    <submittedName>
        <fullName evidence="1">Uncharacterized protein</fullName>
    </submittedName>
</protein>
<evidence type="ECO:0000313" key="2">
    <source>
        <dbReference type="Proteomes" id="UP000647836"/>
    </source>
</evidence>
<gene>
    <name evidence="1" type="ORF">IQ229_10450</name>
</gene>
<comment type="caution">
    <text evidence="1">The sequence shown here is derived from an EMBL/GenBank/DDBJ whole genome shotgun (WGS) entry which is preliminary data.</text>
</comment>
<name>A0ABR9TY41_9NOSO</name>
<dbReference type="Proteomes" id="UP000647836">
    <property type="component" value="Unassembled WGS sequence"/>
</dbReference>
<keyword evidence="2" id="KW-1185">Reference proteome</keyword>
<dbReference type="RefSeq" id="WP_194043432.1">
    <property type="nucleotide sequence ID" value="NZ_JADEXF010000279.1"/>
</dbReference>
<dbReference type="EMBL" id="JADEXF010000279">
    <property type="protein sequence ID" value="MBE9105346.1"/>
    <property type="molecule type" value="Genomic_DNA"/>
</dbReference>
<organism evidence="1 2">
    <name type="scientific">Nostoc cf. edaphicum LEGE 07299</name>
    <dbReference type="NCBI Taxonomy" id="2777974"/>
    <lineage>
        <taxon>Bacteria</taxon>
        <taxon>Bacillati</taxon>
        <taxon>Cyanobacteriota</taxon>
        <taxon>Cyanophyceae</taxon>
        <taxon>Nostocales</taxon>
        <taxon>Nostocaceae</taxon>
        <taxon>Nostoc</taxon>
    </lineage>
</organism>